<name>A0AAN7PZG0_9COLE</name>
<sequence>MYSNVVDLNICFLLLKTYICKCCTFPLLCKGFSTRVLKRVRKRRLQEDNRINQGSFELSSQKYTIRLTYLTLFI</sequence>
<reference evidence="2" key="1">
    <citation type="submission" date="2023-01" db="EMBL/GenBank/DDBJ databases">
        <title>Key to firefly adult light organ development and bioluminescence: homeobox transcription factors regulate luciferase expression and transportation to peroxisome.</title>
        <authorList>
            <person name="Fu X."/>
        </authorList>
    </citation>
    <scope>NUCLEOTIDE SEQUENCE [LARGE SCALE GENOMIC DNA]</scope>
</reference>
<organism evidence="1 2">
    <name type="scientific">Aquatica leii</name>
    <dbReference type="NCBI Taxonomy" id="1421715"/>
    <lineage>
        <taxon>Eukaryota</taxon>
        <taxon>Metazoa</taxon>
        <taxon>Ecdysozoa</taxon>
        <taxon>Arthropoda</taxon>
        <taxon>Hexapoda</taxon>
        <taxon>Insecta</taxon>
        <taxon>Pterygota</taxon>
        <taxon>Neoptera</taxon>
        <taxon>Endopterygota</taxon>
        <taxon>Coleoptera</taxon>
        <taxon>Polyphaga</taxon>
        <taxon>Elateriformia</taxon>
        <taxon>Elateroidea</taxon>
        <taxon>Lampyridae</taxon>
        <taxon>Luciolinae</taxon>
        <taxon>Aquatica</taxon>
    </lineage>
</organism>
<dbReference type="AlphaFoldDB" id="A0AAN7PZG0"/>
<protein>
    <submittedName>
        <fullName evidence="1">Uncharacterized protein</fullName>
    </submittedName>
</protein>
<accession>A0AAN7PZG0</accession>
<evidence type="ECO:0000313" key="2">
    <source>
        <dbReference type="Proteomes" id="UP001353858"/>
    </source>
</evidence>
<proteinExistence type="predicted"/>
<gene>
    <name evidence="1" type="ORF">RN001_015544</name>
</gene>
<keyword evidence="2" id="KW-1185">Reference proteome</keyword>
<evidence type="ECO:0000313" key="1">
    <source>
        <dbReference type="EMBL" id="KAK4873515.1"/>
    </source>
</evidence>
<dbReference type="EMBL" id="JARPUR010000007">
    <property type="protein sequence ID" value="KAK4873515.1"/>
    <property type="molecule type" value="Genomic_DNA"/>
</dbReference>
<comment type="caution">
    <text evidence="1">The sequence shown here is derived from an EMBL/GenBank/DDBJ whole genome shotgun (WGS) entry which is preliminary data.</text>
</comment>
<dbReference type="Proteomes" id="UP001353858">
    <property type="component" value="Unassembled WGS sequence"/>
</dbReference>